<comment type="caution">
    <text evidence="2">The sequence shown here is derived from an EMBL/GenBank/DDBJ whole genome shotgun (WGS) entry which is preliminary data.</text>
</comment>
<proteinExistence type="predicted"/>
<reference evidence="2" key="1">
    <citation type="journal article" date="2014" name="Front. Microbiol.">
        <title>High frequency of phylogenetically diverse reductive dehalogenase-homologous genes in deep subseafloor sedimentary metagenomes.</title>
        <authorList>
            <person name="Kawai M."/>
            <person name="Futagami T."/>
            <person name="Toyoda A."/>
            <person name="Takaki Y."/>
            <person name="Nishi S."/>
            <person name="Hori S."/>
            <person name="Arai W."/>
            <person name="Tsubouchi T."/>
            <person name="Morono Y."/>
            <person name="Uchiyama I."/>
            <person name="Ito T."/>
            <person name="Fujiyama A."/>
            <person name="Inagaki F."/>
            <person name="Takami H."/>
        </authorList>
    </citation>
    <scope>NUCLEOTIDE SEQUENCE</scope>
    <source>
        <strain evidence="2">Expedition CK06-06</strain>
    </source>
</reference>
<dbReference type="Gene3D" id="1.10.1220.10">
    <property type="entry name" value="Met repressor-like"/>
    <property type="match status" value="1"/>
</dbReference>
<dbReference type="GO" id="GO:0006355">
    <property type="term" value="P:regulation of DNA-templated transcription"/>
    <property type="evidence" value="ECO:0007669"/>
    <property type="project" value="InterPro"/>
</dbReference>
<dbReference type="EMBL" id="BARU01018121">
    <property type="protein sequence ID" value="GAH52747.1"/>
    <property type="molecule type" value="Genomic_DNA"/>
</dbReference>
<dbReference type="CDD" id="cd22231">
    <property type="entry name" value="RHH_NikR_HicB-like"/>
    <property type="match status" value="1"/>
</dbReference>
<gene>
    <name evidence="2" type="ORF">S03H2_29984</name>
</gene>
<name>X1G674_9ZZZZ</name>
<dbReference type="InterPro" id="IPR010985">
    <property type="entry name" value="Ribbon_hlx_hlx"/>
</dbReference>
<sequence>MTEDKKPWKTRVSVTMTKPYLEILDSLVEQGIYLNRGEAVLEALRNLFRQRGIELPYHKEI</sequence>
<feature type="domain" description="Ribbon-helix-helix protein CopG" evidence="1">
    <location>
        <begin position="11"/>
        <end position="47"/>
    </location>
</feature>
<dbReference type="Pfam" id="PF01402">
    <property type="entry name" value="RHH_1"/>
    <property type="match status" value="1"/>
</dbReference>
<dbReference type="AlphaFoldDB" id="X1G674"/>
<dbReference type="InterPro" id="IPR002145">
    <property type="entry name" value="CopG"/>
</dbReference>
<organism evidence="2">
    <name type="scientific">marine sediment metagenome</name>
    <dbReference type="NCBI Taxonomy" id="412755"/>
    <lineage>
        <taxon>unclassified sequences</taxon>
        <taxon>metagenomes</taxon>
        <taxon>ecological metagenomes</taxon>
    </lineage>
</organism>
<protein>
    <recommendedName>
        <fullName evidence="1">Ribbon-helix-helix protein CopG domain-containing protein</fullName>
    </recommendedName>
</protein>
<dbReference type="SUPFAM" id="SSF47598">
    <property type="entry name" value="Ribbon-helix-helix"/>
    <property type="match status" value="1"/>
</dbReference>
<dbReference type="InterPro" id="IPR013321">
    <property type="entry name" value="Arc_rbn_hlx_hlx"/>
</dbReference>
<evidence type="ECO:0000313" key="2">
    <source>
        <dbReference type="EMBL" id="GAH52747.1"/>
    </source>
</evidence>
<accession>X1G674</accession>
<evidence type="ECO:0000259" key="1">
    <source>
        <dbReference type="Pfam" id="PF01402"/>
    </source>
</evidence>